<accession>A0A4Y2W1W3</accession>
<gene>
    <name evidence="2" type="ORF">AVEN_249804_1</name>
</gene>
<dbReference type="AlphaFoldDB" id="A0A4Y2W1W3"/>
<sequence>MYKFESKLDCNDCHDTVKEEFEVPSMDVEASIELISTESDRDGSTQVKKSAKKPLKKPSGKLQVFRTNKTCNFPEGFLLTKKPASCLHIFVRNTCTFPEGFLLTKKPASCLHIFVRNTCTFSEGFSLTFQMEKKPACFYSK</sequence>
<organism evidence="2 3">
    <name type="scientific">Araneus ventricosus</name>
    <name type="common">Orbweaver spider</name>
    <name type="synonym">Epeira ventricosa</name>
    <dbReference type="NCBI Taxonomy" id="182803"/>
    <lineage>
        <taxon>Eukaryota</taxon>
        <taxon>Metazoa</taxon>
        <taxon>Ecdysozoa</taxon>
        <taxon>Arthropoda</taxon>
        <taxon>Chelicerata</taxon>
        <taxon>Arachnida</taxon>
        <taxon>Araneae</taxon>
        <taxon>Araneomorphae</taxon>
        <taxon>Entelegynae</taxon>
        <taxon>Araneoidea</taxon>
        <taxon>Araneidae</taxon>
        <taxon>Araneus</taxon>
    </lineage>
</organism>
<feature type="region of interest" description="Disordered" evidence="1">
    <location>
        <begin position="35"/>
        <end position="59"/>
    </location>
</feature>
<feature type="compositionally biased region" description="Basic residues" evidence="1">
    <location>
        <begin position="49"/>
        <end position="59"/>
    </location>
</feature>
<proteinExistence type="predicted"/>
<dbReference type="Proteomes" id="UP000499080">
    <property type="component" value="Unassembled WGS sequence"/>
</dbReference>
<dbReference type="EMBL" id="BGPR01055034">
    <property type="protein sequence ID" value="GBO31693.1"/>
    <property type="molecule type" value="Genomic_DNA"/>
</dbReference>
<name>A0A4Y2W1W3_ARAVE</name>
<protein>
    <submittedName>
        <fullName evidence="2">Uncharacterized protein</fullName>
    </submittedName>
</protein>
<comment type="caution">
    <text evidence="2">The sequence shown here is derived from an EMBL/GenBank/DDBJ whole genome shotgun (WGS) entry which is preliminary data.</text>
</comment>
<reference evidence="2 3" key="1">
    <citation type="journal article" date="2019" name="Sci. Rep.">
        <title>Orb-weaving spider Araneus ventricosus genome elucidates the spidroin gene catalogue.</title>
        <authorList>
            <person name="Kono N."/>
            <person name="Nakamura H."/>
            <person name="Ohtoshi R."/>
            <person name="Moran D.A.P."/>
            <person name="Shinohara A."/>
            <person name="Yoshida Y."/>
            <person name="Fujiwara M."/>
            <person name="Mori M."/>
            <person name="Tomita M."/>
            <person name="Arakawa K."/>
        </authorList>
    </citation>
    <scope>NUCLEOTIDE SEQUENCE [LARGE SCALE GENOMIC DNA]</scope>
</reference>
<evidence type="ECO:0000313" key="2">
    <source>
        <dbReference type="EMBL" id="GBO31693.1"/>
    </source>
</evidence>
<evidence type="ECO:0000256" key="1">
    <source>
        <dbReference type="SAM" id="MobiDB-lite"/>
    </source>
</evidence>
<keyword evidence="3" id="KW-1185">Reference proteome</keyword>
<evidence type="ECO:0000313" key="3">
    <source>
        <dbReference type="Proteomes" id="UP000499080"/>
    </source>
</evidence>